<evidence type="ECO:0000313" key="2">
    <source>
        <dbReference type="Proteomes" id="UP000004994"/>
    </source>
</evidence>
<name>A0A3Q7H4T9_SOLLC</name>
<keyword evidence="2" id="KW-1185">Reference proteome</keyword>
<dbReference type="AlphaFoldDB" id="A0A3Q7H4T9"/>
<accession>A0A3Q7H4T9</accession>
<dbReference type="EnsemblPlants" id="Solyc05g005735.1.1">
    <property type="protein sequence ID" value="Solyc05g005735.1.1"/>
    <property type="gene ID" value="Solyc05g005735.1"/>
</dbReference>
<dbReference type="Proteomes" id="UP000004994">
    <property type="component" value="Chromosome 5"/>
</dbReference>
<dbReference type="Gramene" id="Solyc05g005735.1.1">
    <property type="protein sequence ID" value="Solyc05g005735.1.1"/>
    <property type="gene ID" value="Solyc05g005735.1"/>
</dbReference>
<evidence type="ECO:0000313" key="1">
    <source>
        <dbReference type="EnsemblPlants" id="Solyc05g005735.1.1"/>
    </source>
</evidence>
<proteinExistence type="predicted"/>
<protein>
    <submittedName>
        <fullName evidence="1">Uncharacterized protein</fullName>
    </submittedName>
</protein>
<reference evidence="1" key="2">
    <citation type="submission" date="2019-01" db="UniProtKB">
        <authorList>
            <consortium name="EnsemblPlants"/>
        </authorList>
    </citation>
    <scope>IDENTIFICATION</scope>
    <source>
        <strain evidence="1">cv. Heinz 1706</strain>
    </source>
</reference>
<sequence length="61" mass="6954">MLGCRLPISKAGKYRVGIVKLTLEQLFDCIEILLLLADYVPKWALLLNKIIFGYMQVAKVE</sequence>
<reference evidence="1" key="1">
    <citation type="journal article" date="2012" name="Nature">
        <title>The tomato genome sequence provides insights into fleshy fruit evolution.</title>
        <authorList>
            <consortium name="Tomato Genome Consortium"/>
        </authorList>
    </citation>
    <scope>NUCLEOTIDE SEQUENCE [LARGE SCALE GENOMIC DNA]</scope>
    <source>
        <strain evidence="1">cv. Heinz 1706</strain>
    </source>
</reference>
<dbReference type="InParanoid" id="A0A3Q7H4T9"/>
<organism evidence="1">
    <name type="scientific">Solanum lycopersicum</name>
    <name type="common">Tomato</name>
    <name type="synonym">Lycopersicon esculentum</name>
    <dbReference type="NCBI Taxonomy" id="4081"/>
    <lineage>
        <taxon>Eukaryota</taxon>
        <taxon>Viridiplantae</taxon>
        <taxon>Streptophyta</taxon>
        <taxon>Embryophyta</taxon>
        <taxon>Tracheophyta</taxon>
        <taxon>Spermatophyta</taxon>
        <taxon>Magnoliopsida</taxon>
        <taxon>eudicotyledons</taxon>
        <taxon>Gunneridae</taxon>
        <taxon>Pentapetalae</taxon>
        <taxon>asterids</taxon>
        <taxon>lamiids</taxon>
        <taxon>Solanales</taxon>
        <taxon>Solanaceae</taxon>
        <taxon>Solanoideae</taxon>
        <taxon>Solaneae</taxon>
        <taxon>Solanum</taxon>
        <taxon>Solanum subgen. Lycopersicon</taxon>
    </lineage>
</organism>